<name>A0A2M7BMX4_9BACT</name>
<gene>
    <name evidence="3" type="ORF">COS53_03590</name>
</gene>
<keyword evidence="1" id="KW-1133">Transmembrane helix</keyword>
<evidence type="ECO:0000313" key="3">
    <source>
        <dbReference type="EMBL" id="PIV06832.1"/>
    </source>
</evidence>
<dbReference type="InterPro" id="IPR013229">
    <property type="entry name" value="PEGA"/>
</dbReference>
<comment type="caution">
    <text evidence="3">The sequence shown here is derived from an EMBL/GenBank/DDBJ whole genome shotgun (WGS) entry which is preliminary data.</text>
</comment>
<feature type="domain" description="PEGA" evidence="2">
    <location>
        <begin position="122"/>
        <end position="177"/>
    </location>
</feature>
<keyword evidence="1" id="KW-0812">Transmembrane</keyword>
<dbReference type="PROSITE" id="PS51257">
    <property type="entry name" value="PROKAR_LIPOPROTEIN"/>
    <property type="match status" value="1"/>
</dbReference>
<protein>
    <recommendedName>
        <fullName evidence="2">PEGA domain-containing protein</fullName>
    </recommendedName>
</protein>
<organism evidence="3 4">
    <name type="scientific">Candidatus Shapirobacteria bacterium CG03_land_8_20_14_0_80_35_14</name>
    <dbReference type="NCBI Taxonomy" id="1974878"/>
    <lineage>
        <taxon>Bacteria</taxon>
        <taxon>Candidatus Shapironibacteriota</taxon>
    </lineage>
</organism>
<reference evidence="4" key="1">
    <citation type="submission" date="2017-09" db="EMBL/GenBank/DDBJ databases">
        <title>Depth-based differentiation of microbial function through sediment-hosted aquifers and enrichment of novel symbionts in the deep terrestrial subsurface.</title>
        <authorList>
            <person name="Probst A.J."/>
            <person name="Ladd B."/>
            <person name="Jarett J.K."/>
            <person name="Geller-Mcgrath D.E."/>
            <person name="Sieber C.M.K."/>
            <person name="Emerson J.B."/>
            <person name="Anantharaman K."/>
            <person name="Thomas B.C."/>
            <person name="Malmstrom R."/>
            <person name="Stieglmeier M."/>
            <person name="Klingl A."/>
            <person name="Woyke T."/>
            <person name="Ryan C.M."/>
            <person name="Banfield J.F."/>
        </authorList>
    </citation>
    <scope>NUCLEOTIDE SEQUENCE [LARGE SCALE GENOMIC DNA]</scope>
</reference>
<evidence type="ECO:0000256" key="1">
    <source>
        <dbReference type="SAM" id="Phobius"/>
    </source>
</evidence>
<dbReference type="PANTHER" id="PTHR36194">
    <property type="entry name" value="S-LAYER-LIKE PROTEIN"/>
    <property type="match status" value="1"/>
</dbReference>
<dbReference type="Pfam" id="PF08308">
    <property type="entry name" value="PEGA"/>
    <property type="match status" value="2"/>
</dbReference>
<accession>A0A2M7BMX4</accession>
<feature type="transmembrane region" description="Helical" evidence="1">
    <location>
        <begin position="12"/>
        <end position="34"/>
    </location>
</feature>
<dbReference type="AlphaFoldDB" id="A0A2M7BMX4"/>
<dbReference type="EMBL" id="PEVB01000098">
    <property type="protein sequence ID" value="PIV06832.1"/>
    <property type="molecule type" value="Genomic_DNA"/>
</dbReference>
<dbReference type="Gene3D" id="2.30.30.40">
    <property type="entry name" value="SH3 Domains"/>
    <property type="match status" value="1"/>
</dbReference>
<evidence type="ECO:0000313" key="4">
    <source>
        <dbReference type="Proteomes" id="UP000229191"/>
    </source>
</evidence>
<sequence>MQIAKTKVINMFFTAIIIISVSVFLGGCGSGNIAGIEISTQPPTKIKIDGKDAGMSPYKNRSIKAGLVDIKLGQEGIGDWQRQIELRKNISTVINWTFGKNDNYSGGYILSMEKIGGKDSRMIVSSSPAKASVFVGGEHKGLTPLFIANLSEGDREIKISMPGYTSLNLGVRLVEKYQIILEAIMAKEEKIVVATPTPLQTPQDSGSKIKIKTTDTGWLRVRNMPSSVGLEIDRVNPGEIYDSVGDSGEWTHIIVREKQGWVSSKWVEKI</sequence>
<dbReference type="Proteomes" id="UP000229191">
    <property type="component" value="Unassembled WGS sequence"/>
</dbReference>
<dbReference type="PANTHER" id="PTHR36194:SF1">
    <property type="entry name" value="S-LAYER-LIKE PROTEIN"/>
    <property type="match status" value="1"/>
</dbReference>
<feature type="domain" description="PEGA" evidence="2">
    <location>
        <begin position="38"/>
        <end position="99"/>
    </location>
</feature>
<evidence type="ECO:0000259" key="2">
    <source>
        <dbReference type="Pfam" id="PF08308"/>
    </source>
</evidence>
<proteinExistence type="predicted"/>
<keyword evidence="1" id="KW-0472">Membrane</keyword>